<accession>A0A1F6W7X4</accession>
<evidence type="ECO:0000313" key="2">
    <source>
        <dbReference type="EMBL" id="OGI77876.1"/>
    </source>
</evidence>
<organism evidence="2 3">
    <name type="scientific">Candidatus Nomurabacteria bacterium RIFCSPHIGHO2_02_FULL_41_18</name>
    <dbReference type="NCBI Taxonomy" id="1801754"/>
    <lineage>
        <taxon>Bacteria</taxon>
        <taxon>Candidatus Nomuraibacteriota</taxon>
    </lineage>
</organism>
<sequence length="153" mass="17555">MPEGPFERFFKKLNRIKKTDKKQAGKVPAESSFSSEPKEASFREYVLGLIDRIGPSHREFFDSFPAKIQSDIIEDIENKKKEGMSEHHILDRLSKLIWESDELIRMDKTASEKNTGRSPSTEELKLKAEILEYMKGTSKDPDSDEPNDPGTIH</sequence>
<evidence type="ECO:0000256" key="1">
    <source>
        <dbReference type="SAM" id="MobiDB-lite"/>
    </source>
</evidence>
<name>A0A1F6W7X4_9BACT</name>
<dbReference type="Proteomes" id="UP000177777">
    <property type="component" value="Unassembled WGS sequence"/>
</dbReference>
<reference evidence="2 3" key="1">
    <citation type="journal article" date="2016" name="Nat. Commun.">
        <title>Thousands of microbial genomes shed light on interconnected biogeochemical processes in an aquifer system.</title>
        <authorList>
            <person name="Anantharaman K."/>
            <person name="Brown C.T."/>
            <person name="Hug L.A."/>
            <person name="Sharon I."/>
            <person name="Castelle C.J."/>
            <person name="Probst A.J."/>
            <person name="Thomas B.C."/>
            <person name="Singh A."/>
            <person name="Wilkins M.J."/>
            <person name="Karaoz U."/>
            <person name="Brodie E.L."/>
            <person name="Williams K.H."/>
            <person name="Hubbard S.S."/>
            <person name="Banfield J.F."/>
        </authorList>
    </citation>
    <scope>NUCLEOTIDE SEQUENCE [LARGE SCALE GENOMIC DNA]</scope>
</reference>
<evidence type="ECO:0000313" key="3">
    <source>
        <dbReference type="Proteomes" id="UP000177777"/>
    </source>
</evidence>
<comment type="caution">
    <text evidence="2">The sequence shown here is derived from an EMBL/GenBank/DDBJ whole genome shotgun (WGS) entry which is preliminary data.</text>
</comment>
<feature type="region of interest" description="Disordered" evidence="1">
    <location>
        <begin position="132"/>
        <end position="153"/>
    </location>
</feature>
<feature type="compositionally biased region" description="Basic and acidic residues" evidence="1">
    <location>
        <begin position="132"/>
        <end position="141"/>
    </location>
</feature>
<dbReference type="AlphaFoldDB" id="A0A1F6W7X4"/>
<gene>
    <name evidence="2" type="ORF">A3D42_01550</name>
</gene>
<protein>
    <submittedName>
        <fullName evidence="2">Uncharacterized protein</fullName>
    </submittedName>
</protein>
<feature type="region of interest" description="Disordered" evidence="1">
    <location>
        <begin position="20"/>
        <end position="39"/>
    </location>
</feature>
<proteinExistence type="predicted"/>
<dbReference type="EMBL" id="MFUE01000009">
    <property type="protein sequence ID" value="OGI77876.1"/>
    <property type="molecule type" value="Genomic_DNA"/>
</dbReference>